<name>A0A1X6PCN0_PORUM</name>
<evidence type="ECO:0000256" key="1">
    <source>
        <dbReference type="SAM" id="MobiDB-lite"/>
    </source>
</evidence>
<proteinExistence type="predicted"/>
<keyword evidence="4" id="KW-1185">Reference proteome</keyword>
<evidence type="ECO:0000313" key="3">
    <source>
        <dbReference type="EMBL" id="OSX78627.1"/>
    </source>
</evidence>
<dbReference type="Proteomes" id="UP000218209">
    <property type="component" value="Unassembled WGS sequence"/>
</dbReference>
<reference evidence="3 4" key="1">
    <citation type="submission" date="2017-03" db="EMBL/GenBank/DDBJ databases">
        <title>WGS assembly of Porphyra umbilicalis.</title>
        <authorList>
            <person name="Brawley S.H."/>
            <person name="Blouin N.A."/>
            <person name="Ficko-Blean E."/>
            <person name="Wheeler G.L."/>
            <person name="Lohr M."/>
            <person name="Goodson H.V."/>
            <person name="Jenkins J.W."/>
            <person name="Blaby-Haas C.E."/>
            <person name="Helliwell K.E."/>
            <person name="Chan C."/>
            <person name="Marriage T."/>
            <person name="Bhattacharya D."/>
            <person name="Klein A.S."/>
            <person name="Badis Y."/>
            <person name="Brodie J."/>
            <person name="Cao Y."/>
            <person name="Collen J."/>
            <person name="Dittami S.M."/>
            <person name="Gachon C.M."/>
            <person name="Green B.R."/>
            <person name="Karpowicz S."/>
            <person name="Kim J.W."/>
            <person name="Kudahl U."/>
            <person name="Lin S."/>
            <person name="Michel G."/>
            <person name="Mittag M."/>
            <person name="Olson B.J."/>
            <person name="Pangilinan J."/>
            <person name="Peng Y."/>
            <person name="Qiu H."/>
            <person name="Shu S."/>
            <person name="Singer J.T."/>
            <person name="Smith A.G."/>
            <person name="Sprecher B.N."/>
            <person name="Wagner V."/>
            <person name="Wang W."/>
            <person name="Wang Z.-Y."/>
            <person name="Yan J."/>
            <person name="Yarish C."/>
            <person name="Zoeuner-Riek S."/>
            <person name="Zhuang Y."/>
            <person name="Zou Y."/>
            <person name="Lindquist E.A."/>
            <person name="Grimwood J."/>
            <person name="Barry K."/>
            <person name="Rokhsar D.S."/>
            <person name="Schmutz J."/>
            <person name="Stiller J.W."/>
            <person name="Grossman A.R."/>
            <person name="Prochnik S.E."/>
        </authorList>
    </citation>
    <scope>NUCLEOTIDE SEQUENCE [LARGE SCALE GENOMIC DNA]</scope>
    <source>
        <strain evidence="3">4086291</strain>
    </source>
</reference>
<organism evidence="3 4">
    <name type="scientific">Porphyra umbilicalis</name>
    <name type="common">Purple laver</name>
    <name type="synonym">Red alga</name>
    <dbReference type="NCBI Taxonomy" id="2786"/>
    <lineage>
        <taxon>Eukaryota</taxon>
        <taxon>Rhodophyta</taxon>
        <taxon>Bangiophyceae</taxon>
        <taxon>Bangiales</taxon>
        <taxon>Bangiaceae</taxon>
        <taxon>Porphyra</taxon>
    </lineage>
</organism>
<gene>
    <name evidence="3" type="ORF">BU14_0104s0001</name>
</gene>
<feature type="signal peptide" evidence="2">
    <location>
        <begin position="1"/>
        <end position="16"/>
    </location>
</feature>
<protein>
    <recommendedName>
        <fullName evidence="5">Secreted protein</fullName>
    </recommendedName>
</protein>
<evidence type="ECO:0000256" key="2">
    <source>
        <dbReference type="SAM" id="SignalP"/>
    </source>
</evidence>
<dbReference type="AlphaFoldDB" id="A0A1X6PCN0"/>
<dbReference type="EMBL" id="KV918808">
    <property type="protein sequence ID" value="OSX78627.1"/>
    <property type="molecule type" value="Genomic_DNA"/>
</dbReference>
<sequence length="167" mass="17915">MAANCWCACVAPPMSAVNLLSVSFPFFMPQSGRSFSSGPGWILGRPWPQNSALALLTPARPQETLSTVPPWWRSPGPASRRQRGRWGARCEGGAHPEQRRAWGRHEQCAGELAWGKSRCRNCMRPRPPPPTGVSAAATHDLQSATRGPSGGAVPGRLDQAVGATRVP</sequence>
<feature type="region of interest" description="Disordered" evidence="1">
    <location>
        <begin position="119"/>
        <end position="167"/>
    </location>
</feature>
<keyword evidence="2" id="KW-0732">Signal</keyword>
<accession>A0A1X6PCN0</accession>
<feature type="chain" id="PRO_5012620445" description="Secreted protein" evidence="2">
    <location>
        <begin position="17"/>
        <end position="167"/>
    </location>
</feature>
<feature type="compositionally biased region" description="Basic and acidic residues" evidence="1">
    <location>
        <begin position="92"/>
        <end position="103"/>
    </location>
</feature>
<feature type="region of interest" description="Disordered" evidence="1">
    <location>
        <begin position="65"/>
        <end position="103"/>
    </location>
</feature>
<evidence type="ECO:0008006" key="5">
    <source>
        <dbReference type="Google" id="ProtNLM"/>
    </source>
</evidence>
<evidence type="ECO:0000313" key="4">
    <source>
        <dbReference type="Proteomes" id="UP000218209"/>
    </source>
</evidence>